<dbReference type="EMBL" id="PDJF01000001">
    <property type="protein sequence ID" value="PFG27463.1"/>
    <property type="molecule type" value="Genomic_DNA"/>
</dbReference>
<comment type="caution">
    <text evidence="3">The sequence shown here is derived from an EMBL/GenBank/DDBJ whole genome shotgun (WGS) entry which is preliminary data.</text>
</comment>
<dbReference type="CDD" id="cd00085">
    <property type="entry name" value="HNHc"/>
    <property type="match status" value="1"/>
</dbReference>
<dbReference type="Proteomes" id="UP000221653">
    <property type="component" value="Unassembled WGS sequence"/>
</dbReference>
<feature type="region of interest" description="Disordered" evidence="1">
    <location>
        <begin position="160"/>
        <end position="186"/>
    </location>
</feature>
<evidence type="ECO:0000313" key="4">
    <source>
        <dbReference type="Proteomes" id="UP000221653"/>
    </source>
</evidence>
<name>A0A2A9DLI8_9CORY</name>
<reference evidence="3 4" key="1">
    <citation type="submission" date="2017-10" db="EMBL/GenBank/DDBJ databases">
        <title>Sequencing the genomes of 1000 actinobacteria strains.</title>
        <authorList>
            <person name="Klenk H.-P."/>
        </authorList>
    </citation>
    <scope>NUCLEOTIDE SEQUENCE [LARGE SCALE GENOMIC DNA]</scope>
    <source>
        <strain evidence="3 4">DSM 20688</strain>
    </source>
</reference>
<gene>
    <name evidence="3" type="ORF">ATK06_0523</name>
</gene>
<evidence type="ECO:0000313" key="3">
    <source>
        <dbReference type="EMBL" id="PFG27463.1"/>
    </source>
</evidence>
<sequence length="408" mass="45654">MTVTAESRHIRTRPDVNPPAFFTRSDQTDPVAVMLENARKTTFMALEHLTPNGRDPMRDVIKTIRKATGYSEHRAKTVVIIGMRLMKRLPQTLALQRALYLLDDTHIAILASVLDAADGDTYAAIDAQLARMLTPTMPRQAFPDYTAFRRRVTRILLDTNPQLAEQENPADPPDFELDQPGQDEAGPVSLQAEFTKMEGLILDETLRKIAAQYACTRQEAFHKLIFDQVTVQLTLNIYQAEDIPDAPAWISGIGWITGELREELLAKVTKTRDLADYKDKAAGSYAPSEGIKAYVEGRDGGCGVPGCNVPAHRCQKDHRVEYAEGGETSSKNLLDVCSYDHNHKTNGGLHYILDPETGTTIWLHTDGTFEVSLATGPLSPQGKWEAQTVADYTRERQRRAKHRRKKED</sequence>
<dbReference type="AlphaFoldDB" id="A0A2A9DLI8"/>
<proteinExistence type="predicted"/>
<protein>
    <submittedName>
        <fullName evidence="3">Uncharacterized protein DUF222</fullName>
    </submittedName>
</protein>
<dbReference type="InterPro" id="IPR003870">
    <property type="entry name" value="DUF222"/>
</dbReference>
<organism evidence="3 4">
    <name type="scientific">Corynebacterium renale</name>
    <dbReference type="NCBI Taxonomy" id="1724"/>
    <lineage>
        <taxon>Bacteria</taxon>
        <taxon>Bacillati</taxon>
        <taxon>Actinomycetota</taxon>
        <taxon>Actinomycetes</taxon>
        <taxon>Mycobacteriales</taxon>
        <taxon>Corynebacteriaceae</taxon>
        <taxon>Corynebacterium</taxon>
    </lineage>
</organism>
<evidence type="ECO:0000256" key="1">
    <source>
        <dbReference type="SAM" id="MobiDB-lite"/>
    </source>
</evidence>
<dbReference type="InterPro" id="IPR003615">
    <property type="entry name" value="HNH_nuc"/>
</dbReference>
<feature type="compositionally biased region" description="Basic residues" evidence="1">
    <location>
        <begin position="396"/>
        <end position="408"/>
    </location>
</feature>
<dbReference type="OrthoDB" id="4413566at2"/>
<accession>A0A2A9DLI8</accession>
<evidence type="ECO:0000259" key="2">
    <source>
        <dbReference type="Pfam" id="PF02720"/>
    </source>
</evidence>
<feature type="region of interest" description="Disordered" evidence="1">
    <location>
        <begin position="377"/>
        <end position="408"/>
    </location>
</feature>
<dbReference type="STRING" id="1724.GCA_001044175_00690"/>
<keyword evidence="4" id="KW-1185">Reference proteome</keyword>
<dbReference type="Pfam" id="PF02720">
    <property type="entry name" value="DUF222"/>
    <property type="match status" value="1"/>
</dbReference>
<feature type="domain" description="DUF222" evidence="2">
    <location>
        <begin position="45"/>
        <end position="219"/>
    </location>
</feature>